<feature type="compositionally biased region" description="Polar residues" evidence="1">
    <location>
        <begin position="11"/>
        <end position="27"/>
    </location>
</feature>
<keyword evidence="2" id="KW-0472">Membrane</keyword>
<keyword evidence="4" id="KW-1185">Reference proteome</keyword>
<evidence type="ECO:0000256" key="2">
    <source>
        <dbReference type="SAM" id="Phobius"/>
    </source>
</evidence>
<feature type="compositionally biased region" description="Basic and acidic residues" evidence="1">
    <location>
        <begin position="1"/>
        <end position="10"/>
    </location>
</feature>
<organism evidence="3 4">
    <name type="scientific">Haloactinospora alba</name>
    <dbReference type="NCBI Taxonomy" id="405555"/>
    <lineage>
        <taxon>Bacteria</taxon>
        <taxon>Bacillati</taxon>
        <taxon>Actinomycetota</taxon>
        <taxon>Actinomycetes</taxon>
        <taxon>Streptosporangiales</taxon>
        <taxon>Nocardiopsidaceae</taxon>
        <taxon>Haloactinospora</taxon>
    </lineage>
</organism>
<evidence type="ECO:0000256" key="1">
    <source>
        <dbReference type="SAM" id="MobiDB-lite"/>
    </source>
</evidence>
<dbReference type="AlphaFoldDB" id="A0A543NEA5"/>
<feature type="region of interest" description="Disordered" evidence="1">
    <location>
        <begin position="1"/>
        <end position="27"/>
    </location>
</feature>
<feature type="transmembrane region" description="Helical" evidence="2">
    <location>
        <begin position="413"/>
        <end position="433"/>
    </location>
</feature>
<keyword evidence="2" id="KW-1133">Transmembrane helix</keyword>
<feature type="compositionally biased region" description="Basic and acidic residues" evidence="1">
    <location>
        <begin position="260"/>
        <end position="272"/>
    </location>
</feature>
<protein>
    <submittedName>
        <fullName evidence="3">Uncharacterized protein</fullName>
    </submittedName>
</protein>
<feature type="transmembrane region" description="Helical" evidence="2">
    <location>
        <begin position="355"/>
        <end position="378"/>
    </location>
</feature>
<proteinExistence type="predicted"/>
<feature type="region of interest" description="Disordered" evidence="1">
    <location>
        <begin position="248"/>
        <end position="272"/>
    </location>
</feature>
<keyword evidence="2" id="KW-0812">Transmembrane</keyword>
<accession>A0A543NEA5</accession>
<evidence type="ECO:0000313" key="4">
    <source>
        <dbReference type="Proteomes" id="UP000317422"/>
    </source>
</evidence>
<reference evidence="3 4" key="1">
    <citation type="submission" date="2019-06" db="EMBL/GenBank/DDBJ databases">
        <title>Sequencing the genomes of 1000 actinobacteria strains.</title>
        <authorList>
            <person name="Klenk H.-P."/>
        </authorList>
    </citation>
    <scope>NUCLEOTIDE SEQUENCE [LARGE SCALE GENOMIC DNA]</scope>
    <source>
        <strain evidence="3 4">DSM 45015</strain>
    </source>
</reference>
<dbReference type="EMBL" id="VFQC01000001">
    <property type="protein sequence ID" value="TQN30178.1"/>
    <property type="molecule type" value="Genomic_DNA"/>
</dbReference>
<gene>
    <name evidence="3" type="ORF">FHX37_0039</name>
</gene>
<dbReference type="Proteomes" id="UP000317422">
    <property type="component" value="Unassembled WGS sequence"/>
</dbReference>
<sequence>MRAWLRHETSQGRTRQSRDSTGFSTLTGLGARAEERTVRESVVSIRPVLARDAALRVAADMVRSGEAALADEALGAAHGERLHLGSDTKYLGIDPPPVEELVHEGDREGAEAAAELLHELGYFMDLDRAAQRLEAEGDWDNAALLYRLSAHTTSEDEERLAAARAAAEAAGENGGRLPPTPPPAGGLRTHVLRSERAGEFGEAERLARLAADAGHGEVLEEYARRRVDEGSSTEHWNRILNHGLDTDGREADPWCPQRGPRGDLRPSPRLDSAGRRFVSAPEASLPGRITGARPPLSPAGAPLAWSFIGGMLLYTLADPAASVYVDAMGTAGIVLSILLLPVLTAQARGKWRLRWSGATLLLLYGWFWSPAMIAVQVSPASEGGSWTRRVIAVLTLPFSGVALSLVQCLHGPLGTPAAVAVGCATVLVALAAARVRERDNHRDYLLSLREDTM</sequence>
<dbReference type="RefSeq" id="WP_141921456.1">
    <property type="nucleotide sequence ID" value="NZ_VFQC01000001.1"/>
</dbReference>
<evidence type="ECO:0000313" key="3">
    <source>
        <dbReference type="EMBL" id="TQN30178.1"/>
    </source>
</evidence>
<comment type="caution">
    <text evidence="3">The sequence shown here is derived from an EMBL/GenBank/DDBJ whole genome shotgun (WGS) entry which is preliminary data.</text>
</comment>
<feature type="transmembrane region" description="Helical" evidence="2">
    <location>
        <begin position="323"/>
        <end position="343"/>
    </location>
</feature>
<name>A0A543NEA5_9ACTN</name>